<accession>A0ABT2FQ31</accession>
<keyword evidence="1" id="KW-0732">Signal</keyword>
<gene>
    <name evidence="2" type="ORF">L9G74_15025</name>
</gene>
<feature type="signal peptide" evidence="1">
    <location>
        <begin position="1"/>
        <end position="20"/>
    </location>
</feature>
<name>A0ABT2FQ31_9GAMM</name>
<sequence length="65" mass="7155">MINKFMVGLTLIWLSQMSLADELKQLGQQASSKAQQQAHKTEVLQLEQAKAAASDTQSRAQALLQ</sequence>
<dbReference type="EMBL" id="JAKOGG010000012">
    <property type="protein sequence ID" value="MCS4557760.1"/>
    <property type="molecule type" value="Genomic_DNA"/>
</dbReference>
<feature type="chain" id="PRO_5045170364" evidence="1">
    <location>
        <begin position="21"/>
        <end position="65"/>
    </location>
</feature>
<evidence type="ECO:0000313" key="3">
    <source>
        <dbReference type="Proteomes" id="UP001201549"/>
    </source>
</evidence>
<dbReference type="Proteomes" id="UP001201549">
    <property type="component" value="Unassembled WGS sequence"/>
</dbReference>
<organism evidence="2 3">
    <name type="scientific">Shewanella electrica</name>
    <dbReference type="NCBI Taxonomy" id="515560"/>
    <lineage>
        <taxon>Bacteria</taxon>
        <taxon>Pseudomonadati</taxon>
        <taxon>Pseudomonadota</taxon>
        <taxon>Gammaproteobacteria</taxon>
        <taxon>Alteromonadales</taxon>
        <taxon>Shewanellaceae</taxon>
        <taxon>Shewanella</taxon>
    </lineage>
</organism>
<proteinExistence type="predicted"/>
<protein>
    <submittedName>
        <fullName evidence="2">Uncharacterized protein</fullName>
    </submittedName>
</protein>
<reference evidence="2 3" key="1">
    <citation type="submission" date="2022-02" db="EMBL/GenBank/DDBJ databases">
        <authorList>
            <person name="Zhuang L."/>
        </authorList>
    </citation>
    <scope>NUCLEOTIDE SEQUENCE [LARGE SCALE GENOMIC DNA]</scope>
    <source>
        <strain evidence="2 3">C32</strain>
    </source>
</reference>
<evidence type="ECO:0000313" key="2">
    <source>
        <dbReference type="EMBL" id="MCS4557760.1"/>
    </source>
</evidence>
<comment type="caution">
    <text evidence="2">The sequence shown here is derived from an EMBL/GenBank/DDBJ whole genome shotgun (WGS) entry which is preliminary data.</text>
</comment>
<reference evidence="3" key="2">
    <citation type="submission" date="2023-07" db="EMBL/GenBank/DDBJ databases">
        <title>Shewanella mangrovi sp. nov., an acetaldehyde- degrading bacterium isolated from mangrove sediment.</title>
        <authorList>
            <person name="Liu Y."/>
        </authorList>
    </citation>
    <scope>NUCLEOTIDE SEQUENCE [LARGE SCALE GENOMIC DNA]</scope>
    <source>
        <strain evidence="3">C32</strain>
    </source>
</reference>
<evidence type="ECO:0000256" key="1">
    <source>
        <dbReference type="SAM" id="SignalP"/>
    </source>
</evidence>
<dbReference type="RefSeq" id="WP_238897236.1">
    <property type="nucleotide sequence ID" value="NZ_JAKOGG010000012.1"/>
</dbReference>
<keyword evidence="3" id="KW-1185">Reference proteome</keyword>